<proteinExistence type="inferred from homology"/>
<keyword evidence="4 9" id="KW-0560">Oxidoreductase</keyword>
<dbReference type="FunFam" id="2.60.120.330:FF:000014">
    <property type="entry name" value="Gibberellin 2-beta-dioxygenase 1"/>
    <property type="match status" value="1"/>
</dbReference>
<evidence type="ECO:0000256" key="9">
    <source>
        <dbReference type="RuleBase" id="RU003682"/>
    </source>
</evidence>
<evidence type="ECO:0000256" key="6">
    <source>
        <dbReference type="ARBA" id="ARBA00052204"/>
    </source>
</evidence>
<keyword evidence="12" id="KW-1185">Reference proteome</keyword>
<dbReference type="Proteomes" id="UP000243459">
    <property type="component" value="Chromosome 1"/>
</dbReference>
<evidence type="ECO:0000256" key="3">
    <source>
        <dbReference type="ARBA" id="ARBA00022964"/>
    </source>
</evidence>
<dbReference type="GO" id="GO:0046872">
    <property type="term" value="F:metal ion binding"/>
    <property type="evidence" value="ECO:0007669"/>
    <property type="project" value="UniProtKB-KW"/>
</dbReference>
<keyword evidence="2 9" id="KW-0479">Metal-binding</keyword>
<dbReference type="EC" id="1.14.11.13" evidence="8"/>
<dbReference type="InterPro" id="IPR005123">
    <property type="entry name" value="Oxoglu/Fe-dep_dioxygenase_dom"/>
</dbReference>
<dbReference type="Pfam" id="PF03171">
    <property type="entry name" value="2OG-FeII_Oxy"/>
    <property type="match status" value="1"/>
</dbReference>
<comment type="similarity">
    <text evidence="7">Belongs to the iron/ascorbate-dependent oxidoreductase family. GA2OX subfamily.</text>
</comment>
<comment type="catalytic activity">
    <reaction evidence="6">
        <text>gibberellin A1 + 2-oxoglutarate + O2 = gibberellin A8 + succinate + CO2</text>
        <dbReference type="Rhea" id="RHEA:15005"/>
        <dbReference type="ChEBI" id="CHEBI:15379"/>
        <dbReference type="ChEBI" id="CHEBI:16526"/>
        <dbReference type="ChEBI" id="CHEBI:16810"/>
        <dbReference type="ChEBI" id="CHEBI:30031"/>
        <dbReference type="ChEBI" id="CHEBI:58524"/>
        <dbReference type="ChEBI" id="CHEBI:58594"/>
        <dbReference type="EC" id="1.14.11.13"/>
    </reaction>
</comment>
<protein>
    <recommendedName>
        <fullName evidence="8">gibberellin 2beta-dioxygenase</fullName>
        <ecNumber evidence="8">1.14.11.13</ecNumber>
    </recommendedName>
</protein>
<dbReference type="PRINTS" id="PR00682">
    <property type="entry name" value="IPNSYNTHASE"/>
</dbReference>
<dbReference type="SUPFAM" id="SSF51197">
    <property type="entry name" value="Clavaminate synthase-like"/>
    <property type="match status" value="1"/>
</dbReference>
<organism evidence="11 12">
    <name type="scientific">Asparagus officinalis</name>
    <name type="common">Garden asparagus</name>
    <dbReference type="NCBI Taxonomy" id="4686"/>
    <lineage>
        <taxon>Eukaryota</taxon>
        <taxon>Viridiplantae</taxon>
        <taxon>Streptophyta</taxon>
        <taxon>Embryophyta</taxon>
        <taxon>Tracheophyta</taxon>
        <taxon>Spermatophyta</taxon>
        <taxon>Magnoliopsida</taxon>
        <taxon>Liliopsida</taxon>
        <taxon>Asparagales</taxon>
        <taxon>Asparagaceae</taxon>
        <taxon>Asparagoideae</taxon>
        <taxon>Asparagus</taxon>
    </lineage>
</organism>
<accession>A0A5P1FLP5</accession>
<reference evidence="12" key="1">
    <citation type="journal article" date="2017" name="Nat. Commun.">
        <title>The asparagus genome sheds light on the origin and evolution of a young Y chromosome.</title>
        <authorList>
            <person name="Harkess A."/>
            <person name="Zhou J."/>
            <person name="Xu C."/>
            <person name="Bowers J.E."/>
            <person name="Van der Hulst R."/>
            <person name="Ayyampalayam S."/>
            <person name="Mercati F."/>
            <person name="Riccardi P."/>
            <person name="McKain M.R."/>
            <person name="Kakrana A."/>
            <person name="Tang H."/>
            <person name="Ray J."/>
            <person name="Groenendijk J."/>
            <person name="Arikit S."/>
            <person name="Mathioni S.M."/>
            <person name="Nakano M."/>
            <person name="Shan H."/>
            <person name="Telgmann-Rauber A."/>
            <person name="Kanno A."/>
            <person name="Yue Z."/>
            <person name="Chen H."/>
            <person name="Li W."/>
            <person name="Chen Y."/>
            <person name="Xu X."/>
            <person name="Zhang Y."/>
            <person name="Luo S."/>
            <person name="Chen H."/>
            <person name="Gao J."/>
            <person name="Mao Z."/>
            <person name="Pires J.C."/>
            <person name="Luo M."/>
            <person name="Kudrna D."/>
            <person name="Wing R.A."/>
            <person name="Meyers B.C."/>
            <person name="Yi K."/>
            <person name="Kong H."/>
            <person name="Lavrijsen P."/>
            <person name="Sunseri F."/>
            <person name="Falavigna A."/>
            <person name="Ye Y."/>
            <person name="Leebens-Mack J.H."/>
            <person name="Chen G."/>
        </authorList>
    </citation>
    <scope>NUCLEOTIDE SEQUENCE [LARGE SCALE GENOMIC DNA]</scope>
    <source>
        <strain evidence="12">cv. DH0086</strain>
    </source>
</reference>
<dbReference type="Gene3D" id="2.60.120.330">
    <property type="entry name" value="B-lactam Antibiotic, Isopenicillin N Synthase, Chain"/>
    <property type="match status" value="1"/>
</dbReference>
<evidence type="ECO:0000256" key="8">
    <source>
        <dbReference type="ARBA" id="ARBA00066708"/>
    </source>
</evidence>
<dbReference type="PANTHER" id="PTHR47990">
    <property type="entry name" value="2-OXOGLUTARATE (2OG) AND FE(II)-DEPENDENT OXYGENASE SUPERFAMILY PROTEIN-RELATED"/>
    <property type="match status" value="1"/>
</dbReference>
<dbReference type="InterPro" id="IPR044861">
    <property type="entry name" value="IPNS-like_FE2OG_OXY"/>
</dbReference>
<evidence type="ECO:0000256" key="4">
    <source>
        <dbReference type="ARBA" id="ARBA00023002"/>
    </source>
</evidence>
<keyword evidence="5 9" id="KW-0408">Iron</keyword>
<evidence type="ECO:0000313" key="11">
    <source>
        <dbReference type="EMBL" id="ONK79235.1"/>
    </source>
</evidence>
<gene>
    <name evidence="11" type="ORF">A4U43_C01F4300</name>
</gene>
<evidence type="ECO:0000256" key="2">
    <source>
        <dbReference type="ARBA" id="ARBA00022723"/>
    </source>
</evidence>
<feature type="domain" description="Fe2OG dioxygenase" evidence="10">
    <location>
        <begin position="176"/>
        <end position="281"/>
    </location>
</feature>
<comment type="cofactor">
    <cofactor evidence="1">
        <name>L-ascorbate</name>
        <dbReference type="ChEBI" id="CHEBI:38290"/>
    </cofactor>
</comment>
<evidence type="ECO:0000256" key="5">
    <source>
        <dbReference type="ARBA" id="ARBA00023004"/>
    </source>
</evidence>
<dbReference type="InterPro" id="IPR027443">
    <property type="entry name" value="IPNS-like_sf"/>
</dbReference>
<dbReference type="PROSITE" id="PS51471">
    <property type="entry name" value="FE2OG_OXY"/>
    <property type="match status" value="1"/>
</dbReference>
<dbReference type="GO" id="GO:0045543">
    <property type="term" value="F:gibberellin 2-beta-dioxygenase activity"/>
    <property type="evidence" value="ECO:0007669"/>
    <property type="project" value="UniProtKB-EC"/>
</dbReference>
<dbReference type="Pfam" id="PF14226">
    <property type="entry name" value="DIOX_N"/>
    <property type="match status" value="1"/>
</dbReference>
<dbReference type="Gramene" id="ONK79235">
    <property type="protein sequence ID" value="ONK79235"/>
    <property type="gene ID" value="A4U43_C01F4300"/>
</dbReference>
<evidence type="ECO:0000256" key="7">
    <source>
        <dbReference type="ARBA" id="ARBA00061282"/>
    </source>
</evidence>
<evidence type="ECO:0000256" key="1">
    <source>
        <dbReference type="ARBA" id="ARBA00001961"/>
    </source>
</evidence>
<dbReference type="InterPro" id="IPR050231">
    <property type="entry name" value="Iron_ascorbate_oxido_reductase"/>
</dbReference>
<dbReference type="EMBL" id="CM007381">
    <property type="protein sequence ID" value="ONK79235.1"/>
    <property type="molecule type" value="Genomic_DNA"/>
</dbReference>
<sequence>MVVLANTPTEQISIIKPQKAHVHFSNIPIIDLSKPGCEIAIVKALEDFGFFKVTNHGVSKEIMSKLEAEAVKFFSLSQVEKDKAGYPNPCGYGNKRIGGNGDFGWVEYLLFEINSKPISSTSLGFLREHCASLFCSALNEYISSVRKLSSNVLELMAQGLGIKQRDIFSKLVTSQESDSMFRLNHYPACPLLKELNCNLTGFGEHTDPQLISILRSNNTNGFQIALKDGGWLSVPPDEGSFFINAGDILQVLTNGRLRSVKHRVLTNGSKARVSMIFFGGPPLNQMITPLPQLLKGEEKKYIDFTWADYKKAAFKSRLADNRLALFEREMTH</sequence>
<dbReference type="AlphaFoldDB" id="A0A5P1FLP5"/>
<dbReference type="OrthoDB" id="288590at2759"/>
<keyword evidence="3" id="KW-0223">Dioxygenase</keyword>
<dbReference type="InterPro" id="IPR026992">
    <property type="entry name" value="DIOX_N"/>
</dbReference>
<name>A0A5P1FLP5_ASPOF</name>
<evidence type="ECO:0000259" key="10">
    <source>
        <dbReference type="PROSITE" id="PS51471"/>
    </source>
</evidence>
<evidence type="ECO:0000313" key="12">
    <source>
        <dbReference type="Proteomes" id="UP000243459"/>
    </source>
</evidence>
<dbReference type="OMA" id="IHENIDG"/>